<protein>
    <submittedName>
        <fullName evidence="1">Uncharacterized protein</fullName>
    </submittedName>
</protein>
<reference evidence="1" key="1">
    <citation type="submission" date="2020-04" db="EMBL/GenBank/DDBJ databases">
        <title>A chromosome-scale assembly and high-density genetic map of the yellow drum (Nibea albiflora) genome.</title>
        <authorList>
            <person name="Xu D."/>
            <person name="Zhang W."/>
            <person name="Chen R."/>
            <person name="Tan P."/>
            <person name="Wang L."/>
            <person name="Song H."/>
            <person name="Tian L."/>
            <person name="Zhu Q."/>
            <person name="Wang B."/>
        </authorList>
    </citation>
    <scope>NUCLEOTIDE SEQUENCE</scope>
    <source>
        <strain evidence="1">ZJHYS-2018</strain>
    </source>
</reference>
<comment type="caution">
    <text evidence="1">The sequence shown here is derived from an EMBL/GenBank/DDBJ whole genome shotgun (WGS) entry which is preliminary data.</text>
</comment>
<gene>
    <name evidence="1" type="ORF">GBF38_022151</name>
</gene>
<accession>A0ACB7FKN3</accession>
<evidence type="ECO:0000313" key="2">
    <source>
        <dbReference type="Proteomes" id="UP000805704"/>
    </source>
</evidence>
<sequence>MGRETVADVPPDGFLSTHPAISFLTSNPGPDSRANCITRGADLVIDNEEEQVDFCLLNFTIKTFKFFYFFHKQKFVGDTIENMKVSSSNEWKNAFWVGLRDTEIEGTWVWINNVTEVEQRLELLCNTLNAILININATLNIRTQ</sequence>
<evidence type="ECO:0000313" key="1">
    <source>
        <dbReference type="EMBL" id="KAG8013671.1"/>
    </source>
</evidence>
<dbReference type="EMBL" id="CM024799">
    <property type="protein sequence ID" value="KAG8013671.1"/>
    <property type="molecule type" value="Genomic_DNA"/>
</dbReference>
<organism evidence="1 2">
    <name type="scientific">Nibea albiflora</name>
    <name type="common">Yellow drum</name>
    <name type="synonym">Corvina albiflora</name>
    <dbReference type="NCBI Taxonomy" id="240163"/>
    <lineage>
        <taxon>Eukaryota</taxon>
        <taxon>Metazoa</taxon>
        <taxon>Chordata</taxon>
        <taxon>Craniata</taxon>
        <taxon>Vertebrata</taxon>
        <taxon>Euteleostomi</taxon>
        <taxon>Actinopterygii</taxon>
        <taxon>Neopterygii</taxon>
        <taxon>Teleostei</taxon>
        <taxon>Neoteleostei</taxon>
        <taxon>Acanthomorphata</taxon>
        <taxon>Eupercaria</taxon>
        <taxon>Sciaenidae</taxon>
        <taxon>Nibea</taxon>
    </lineage>
</organism>
<dbReference type="Proteomes" id="UP000805704">
    <property type="component" value="Chromosome 11"/>
</dbReference>
<keyword evidence="2" id="KW-1185">Reference proteome</keyword>
<name>A0ACB7FKN3_NIBAL</name>
<proteinExistence type="predicted"/>